<organism evidence="2 3">
    <name type="scientific">Coptotermes formosanus</name>
    <name type="common">Formosan subterranean termite</name>
    <dbReference type="NCBI Taxonomy" id="36987"/>
    <lineage>
        <taxon>Eukaryota</taxon>
        <taxon>Metazoa</taxon>
        <taxon>Ecdysozoa</taxon>
        <taxon>Arthropoda</taxon>
        <taxon>Hexapoda</taxon>
        <taxon>Insecta</taxon>
        <taxon>Pterygota</taxon>
        <taxon>Neoptera</taxon>
        <taxon>Polyneoptera</taxon>
        <taxon>Dictyoptera</taxon>
        <taxon>Blattodea</taxon>
        <taxon>Blattoidea</taxon>
        <taxon>Termitoidae</taxon>
        <taxon>Rhinotermitidae</taxon>
        <taxon>Coptotermes</taxon>
    </lineage>
</organism>
<evidence type="ECO:0000313" key="2">
    <source>
        <dbReference type="EMBL" id="GFG28590.1"/>
    </source>
</evidence>
<reference evidence="3" key="1">
    <citation type="submission" date="2020-01" db="EMBL/GenBank/DDBJ databases">
        <title>Draft genome sequence of the Termite Coptotermes fromosanus.</title>
        <authorList>
            <person name="Itakura S."/>
            <person name="Yosikawa Y."/>
            <person name="Umezawa K."/>
        </authorList>
    </citation>
    <scope>NUCLEOTIDE SEQUENCE [LARGE SCALE GENOMIC DNA]</scope>
</reference>
<dbReference type="PANTHER" id="PTHR28640">
    <property type="entry name" value="ADP-RIBOSYLATION FACTOR-LIKE PROTEIN 6-INTERACTING PROTEIN 6"/>
    <property type="match status" value="1"/>
</dbReference>
<dbReference type="InParanoid" id="A0A6L2PB32"/>
<feature type="transmembrane region" description="Helical" evidence="1">
    <location>
        <begin position="49"/>
        <end position="67"/>
    </location>
</feature>
<comment type="caution">
    <text evidence="2">The sequence shown here is derived from an EMBL/GenBank/DDBJ whole genome shotgun (WGS) entry which is preliminary data.</text>
</comment>
<dbReference type="Pfam" id="PF15062">
    <property type="entry name" value="ARL6IP6"/>
    <property type="match status" value="1"/>
</dbReference>
<feature type="transmembrane region" description="Helical" evidence="1">
    <location>
        <begin position="122"/>
        <end position="143"/>
    </location>
</feature>
<keyword evidence="1" id="KW-0812">Transmembrane</keyword>
<dbReference type="Proteomes" id="UP000502823">
    <property type="component" value="Unassembled WGS sequence"/>
</dbReference>
<sequence length="236" mass="27108">MLKKSQQYFTNFKEKLHISNAKGCEFVNDTSFSNEEQKEARRSSTELKFAFIALYVSCIIVCSKVVLINRSLLKRFYTYGRTYWATSSFGTYRVLSDDSRTKISELLLTSNNVVRDILEHRVSWLLCPVLAGLGMTFLTWYMIYTDSCIPGVKPPTPFSPTKNSYFQWYPPLSSDGIQFTLELHGTKRSLSKTSGVAATFKTSADLINRRRCNELIKRSICSYILATKSWHLDLSY</sequence>
<name>A0A6L2PB32_COPFO</name>
<accession>A0A6L2PB32</accession>
<keyword evidence="1" id="KW-0472">Membrane</keyword>
<dbReference type="OrthoDB" id="10070125at2759"/>
<evidence type="ECO:0000313" key="3">
    <source>
        <dbReference type="Proteomes" id="UP000502823"/>
    </source>
</evidence>
<keyword evidence="3" id="KW-1185">Reference proteome</keyword>
<dbReference type="PANTHER" id="PTHR28640:SF1">
    <property type="entry name" value="ADP-RIBOSYLATION FACTOR-LIKE PROTEIN 6-INTERACTING PROTEIN 6"/>
    <property type="match status" value="1"/>
</dbReference>
<dbReference type="EMBL" id="BLKM01000075">
    <property type="protein sequence ID" value="GFG28590.1"/>
    <property type="molecule type" value="Genomic_DNA"/>
</dbReference>
<dbReference type="InterPro" id="IPR029383">
    <property type="entry name" value="ARL6IP6"/>
</dbReference>
<proteinExistence type="predicted"/>
<keyword evidence="1" id="KW-1133">Transmembrane helix</keyword>
<evidence type="ECO:0000256" key="1">
    <source>
        <dbReference type="SAM" id="Phobius"/>
    </source>
</evidence>
<protein>
    <submittedName>
        <fullName evidence="2">Uncharacterized protein</fullName>
    </submittedName>
</protein>
<dbReference type="AlphaFoldDB" id="A0A6L2PB32"/>
<gene>
    <name evidence="2" type="ORF">Cfor_10718</name>
</gene>